<dbReference type="EMBL" id="FTOH01000010">
    <property type="protein sequence ID" value="SIT10989.1"/>
    <property type="molecule type" value="Genomic_DNA"/>
</dbReference>
<accession>A0A1N7PKT6</accession>
<sequence>MKSITVLALSLLLGACSVTQLPDNLSRAMLNQDDPEVVADGAPAYLLMLDALILTYPENERFLLAGAQLYGAYAGVFAQDEVQAQSMADKALEYARRALCEYDSDACDLVDGPADELKRGLAMNYDEDDVDIFYAYGAAWAGWIQANTSDWNAIAQVSKVKNLMEWVESYDEGYDNATVQVYLGVLTTQLPPSVGGKPEIGKAHFEKAIALSDGKHLMAKVLYAKQYARLMFEQELHDDLLQQVIDADPYAEGLTLINRLAQRQADRLLAESTDYFE</sequence>
<dbReference type="AlphaFoldDB" id="A0A1N7PKT6"/>
<dbReference type="Proteomes" id="UP000185639">
    <property type="component" value="Unassembled WGS sequence"/>
</dbReference>
<evidence type="ECO:0000313" key="2">
    <source>
        <dbReference type="EMBL" id="SIT10989.1"/>
    </source>
</evidence>
<keyword evidence="1" id="KW-0732">Signal</keyword>
<dbReference type="InterPro" id="IPR031823">
    <property type="entry name" value="TatT"/>
</dbReference>
<feature type="chain" id="PRO_5012568871" evidence="1">
    <location>
        <begin position="22"/>
        <end position="277"/>
    </location>
</feature>
<dbReference type="Gene3D" id="1.25.40.920">
    <property type="entry name" value="TRAP transporter T-component"/>
    <property type="match status" value="1"/>
</dbReference>
<name>A0A1N7PKT6_9GAMM</name>
<evidence type="ECO:0000313" key="3">
    <source>
        <dbReference type="Proteomes" id="UP000185639"/>
    </source>
</evidence>
<dbReference type="Pfam" id="PF16811">
    <property type="entry name" value="TAtT"/>
    <property type="match status" value="1"/>
</dbReference>
<evidence type="ECO:0000256" key="1">
    <source>
        <dbReference type="SAM" id="SignalP"/>
    </source>
</evidence>
<dbReference type="InterPro" id="IPR038537">
    <property type="entry name" value="TatT_sf"/>
</dbReference>
<protein>
    <submittedName>
        <fullName evidence="2">TRAP transporter T-component</fullName>
    </submittedName>
</protein>
<feature type="signal peptide" evidence="1">
    <location>
        <begin position="1"/>
        <end position="21"/>
    </location>
</feature>
<dbReference type="RefSeq" id="WP_076517465.1">
    <property type="nucleotide sequence ID" value="NZ_FTOH01000010.1"/>
</dbReference>
<gene>
    <name evidence="2" type="ORF">SAMN05421686_11035</name>
</gene>
<dbReference type="STRING" id="484498.SAMN05421686_11035"/>
<reference evidence="3" key="1">
    <citation type="submission" date="2017-01" db="EMBL/GenBank/DDBJ databases">
        <authorList>
            <person name="Varghese N."/>
            <person name="Submissions S."/>
        </authorList>
    </citation>
    <scope>NUCLEOTIDE SEQUENCE [LARGE SCALE GENOMIC DNA]</scope>
    <source>
        <strain evidence="3">DSM 24913</strain>
    </source>
</reference>
<proteinExistence type="predicted"/>
<dbReference type="PROSITE" id="PS51257">
    <property type="entry name" value="PROKAR_LIPOPROTEIN"/>
    <property type="match status" value="1"/>
</dbReference>
<keyword evidence="3" id="KW-1185">Reference proteome</keyword>
<organism evidence="2 3">
    <name type="scientific">Thalassolituus maritimus</name>
    <dbReference type="NCBI Taxonomy" id="484498"/>
    <lineage>
        <taxon>Bacteria</taxon>
        <taxon>Pseudomonadati</taxon>
        <taxon>Pseudomonadota</taxon>
        <taxon>Gammaproteobacteria</taxon>
        <taxon>Oceanospirillales</taxon>
        <taxon>Oceanospirillaceae</taxon>
        <taxon>Thalassolituus</taxon>
    </lineage>
</organism>